<dbReference type="Pfam" id="PF01066">
    <property type="entry name" value="CDP-OH_P_transf"/>
    <property type="match status" value="1"/>
</dbReference>
<dbReference type="InterPro" id="IPR043130">
    <property type="entry name" value="CDP-OH_PTrfase_TM_dom"/>
</dbReference>
<keyword evidence="3" id="KW-0812">Transmembrane</keyword>
<comment type="caution">
    <text evidence="4">The sequence shown here is derived from an EMBL/GenBank/DDBJ whole genome shotgun (WGS) entry which is preliminary data.</text>
</comment>
<dbReference type="RefSeq" id="WP_005555403.1">
    <property type="nucleotide sequence ID" value="NZ_AOIB01000021.1"/>
</dbReference>
<comment type="similarity">
    <text evidence="2">Belongs to the CDP-alcohol phosphatidyltransferase class-I family.</text>
</comment>
<sequence length="249" mass="26189">MTTDPLERRRPTVPQWGRATAGCATAALLALFALETIWPDGPTITFLGIVAGVLVLESVLLFRTIDRASARPLTSATWVTLTRGGAVAVLAGFLVVPTPDGPTAWAPAVLFALAAGLDAVDGLIARATDSATELGARLDVEMDGLVVLVGSVVAVVADAVPLAFLAVGAARYLFVLGSWWRRRRGRPVLELPPSRVRRPLGALAMAAVWLALAPVPGRSISYVVAAVVTVPFLANFCRDWLAVCGYDLP</sequence>
<dbReference type="GO" id="GO:0016780">
    <property type="term" value="F:phosphotransferase activity, for other substituted phosphate groups"/>
    <property type="evidence" value="ECO:0007669"/>
    <property type="project" value="InterPro"/>
</dbReference>
<evidence type="ECO:0000256" key="1">
    <source>
        <dbReference type="ARBA" id="ARBA00022679"/>
    </source>
</evidence>
<feature type="transmembrane region" description="Helical" evidence="3">
    <location>
        <begin position="21"/>
        <end position="38"/>
    </location>
</feature>
<proteinExistence type="inferred from homology"/>
<dbReference type="GO" id="GO:0016020">
    <property type="term" value="C:membrane"/>
    <property type="evidence" value="ECO:0007669"/>
    <property type="project" value="InterPro"/>
</dbReference>
<protein>
    <submittedName>
        <fullName evidence="4">CDP-alcohol phosphatidyltransferase</fullName>
    </submittedName>
</protein>
<dbReference type="InterPro" id="IPR048254">
    <property type="entry name" value="CDP_ALCOHOL_P_TRANSF_CS"/>
</dbReference>
<dbReference type="eggNOG" id="arCOG00672">
    <property type="taxonomic scope" value="Archaea"/>
</dbReference>
<evidence type="ECO:0000313" key="4">
    <source>
        <dbReference type="EMBL" id="ELY57938.1"/>
    </source>
</evidence>
<feature type="transmembrane region" description="Helical" evidence="3">
    <location>
        <begin position="77"/>
        <end position="96"/>
    </location>
</feature>
<evidence type="ECO:0000256" key="3">
    <source>
        <dbReference type="SAM" id="Phobius"/>
    </source>
</evidence>
<evidence type="ECO:0000256" key="2">
    <source>
        <dbReference type="RuleBase" id="RU003750"/>
    </source>
</evidence>
<dbReference type="PROSITE" id="PS00379">
    <property type="entry name" value="CDP_ALCOHOL_P_TRANSF"/>
    <property type="match status" value="1"/>
</dbReference>
<dbReference type="AlphaFoldDB" id="L9XBE2"/>
<feature type="transmembrane region" description="Helical" evidence="3">
    <location>
        <begin position="44"/>
        <end position="65"/>
    </location>
</feature>
<organism evidence="4 5">
    <name type="scientific">Natronococcus amylolyticus DSM 10524</name>
    <dbReference type="NCBI Taxonomy" id="1227497"/>
    <lineage>
        <taxon>Archaea</taxon>
        <taxon>Methanobacteriati</taxon>
        <taxon>Methanobacteriota</taxon>
        <taxon>Stenosarchaea group</taxon>
        <taxon>Halobacteria</taxon>
        <taxon>Halobacteriales</taxon>
        <taxon>Natrialbaceae</taxon>
        <taxon>Natronococcus</taxon>
    </lineage>
</organism>
<keyword evidence="3" id="KW-0472">Membrane</keyword>
<feature type="transmembrane region" description="Helical" evidence="3">
    <location>
        <begin position="145"/>
        <end position="175"/>
    </location>
</feature>
<dbReference type="Proteomes" id="UP000011688">
    <property type="component" value="Unassembled WGS sequence"/>
</dbReference>
<gene>
    <name evidence="4" type="ORF">C491_09064</name>
</gene>
<dbReference type="GO" id="GO:0008654">
    <property type="term" value="P:phospholipid biosynthetic process"/>
    <property type="evidence" value="ECO:0007669"/>
    <property type="project" value="InterPro"/>
</dbReference>
<accession>L9XBE2</accession>
<evidence type="ECO:0000313" key="5">
    <source>
        <dbReference type="Proteomes" id="UP000011688"/>
    </source>
</evidence>
<keyword evidence="1 2" id="KW-0808">Transferase</keyword>
<dbReference type="STRING" id="1227497.C491_09064"/>
<keyword evidence="3" id="KW-1133">Transmembrane helix</keyword>
<reference evidence="4 5" key="1">
    <citation type="journal article" date="2014" name="PLoS Genet.">
        <title>Phylogenetically driven sequencing of extremely halophilic archaea reveals strategies for static and dynamic osmo-response.</title>
        <authorList>
            <person name="Becker E.A."/>
            <person name="Seitzer P.M."/>
            <person name="Tritt A."/>
            <person name="Larsen D."/>
            <person name="Krusor M."/>
            <person name="Yao A.I."/>
            <person name="Wu D."/>
            <person name="Madern D."/>
            <person name="Eisen J.A."/>
            <person name="Darling A.E."/>
            <person name="Facciotti M.T."/>
        </authorList>
    </citation>
    <scope>NUCLEOTIDE SEQUENCE [LARGE SCALE GENOMIC DNA]</scope>
    <source>
        <strain evidence="4 5">DSM 10524</strain>
    </source>
</reference>
<feature type="transmembrane region" description="Helical" evidence="3">
    <location>
        <begin position="219"/>
        <end position="237"/>
    </location>
</feature>
<dbReference type="InterPro" id="IPR000462">
    <property type="entry name" value="CDP-OH_P_trans"/>
</dbReference>
<dbReference type="PATRIC" id="fig|1227497.3.peg.1870"/>
<dbReference type="OrthoDB" id="331608at2157"/>
<name>L9XBE2_9EURY</name>
<keyword evidence="5" id="KW-1185">Reference proteome</keyword>
<dbReference type="EMBL" id="AOIB01000021">
    <property type="protein sequence ID" value="ELY57938.1"/>
    <property type="molecule type" value="Genomic_DNA"/>
</dbReference>
<dbReference type="Gene3D" id="1.20.120.1760">
    <property type="match status" value="1"/>
</dbReference>